<dbReference type="EMBL" id="CP017157">
    <property type="protein sequence ID" value="AOP46544.1"/>
    <property type="molecule type" value="Genomic_DNA"/>
</dbReference>
<dbReference type="OrthoDB" id="4304413at2"/>
<gene>
    <name evidence="1" type="ORF">SL103_10100</name>
</gene>
<accession>A0A1D7VIG0</accession>
<keyword evidence="2" id="KW-1185">Reference proteome</keyword>
<dbReference type="KEGG" id="slc:SL103_10100"/>
<proteinExistence type="predicted"/>
<dbReference type="Proteomes" id="UP000094094">
    <property type="component" value="Chromosome"/>
</dbReference>
<evidence type="ECO:0000313" key="1">
    <source>
        <dbReference type="EMBL" id="AOP46544.1"/>
    </source>
</evidence>
<name>A0A1D7VIG0_9ACTN</name>
<protein>
    <submittedName>
        <fullName evidence="1">Uncharacterized protein</fullName>
    </submittedName>
</protein>
<sequence>MTTTRTQSARFFVSPDDIRAGSVVYDQDGAMVGMVRGVSQLTVTLERPTGLIWSVPYSRLRPGTEHEARQLQALAKLQRVRRRGLA</sequence>
<organism evidence="1 2">
    <name type="scientific">Streptomyces lydicus</name>
    <dbReference type="NCBI Taxonomy" id="47763"/>
    <lineage>
        <taxon>Bacteria</taxon>
        <taxon>Bacillati</taxon>
        <taxon>Actinomycetota</taxon>
        <taxon>Actinomycetes</taxon>
        <taxon>Kitasatosporales</taxon>
        <taxon>Streptomycetaceae</taxon>
        <taxon>Streptomyces</taxon>
    </lineage>
</organism>
<reference evidence="1 2" key="1">
    <citation type="submission" date="2016-09" db="EMBL/GenBank/DDBJ databases">
        <title>Complete genome sequencing of Streptomyces lydicus 103 and metabolic pathways analysis of antibiotic biosynthesis.</title>
        <authorList>
            <person name="Jia N."/>
            <person name="Ding M.-Z."/>
            <person name="Gao F."/>
            <person name="Yuan Y.-J."/>
        </authorList>
    </citation>
    <scope>NUCLEOTIDE SEQUENCE [LARGE SCALE GENOMIC DNA]</scope>
    <source>
        <strain evidence="1 2">103</strain>
    </source>
</reference>
<dbReference type="AlphaFoldDB" id="A0A1D7VIG0"/>
<evidence type="ECO:0000313" key="2">
    <source>
        <dbReference type="Proteomes" id="UP000094094"/>
    </source>
</evidence>